<organism evidence="2 3">
    <name type="scientific">Candidatus Viadribacter manganicus</name>
    <dbReference type="NCBI Taxonomy" id="1759059"/>
    <lineage>
        <taxon>Bacteria</taxon>
        <taxon>Pseudomonadati</taxon>
        <taxon>Pseudomonadota</taxon>
        <taxon>Alphaproteobacteria</taxon>
        <taxon>Hyphomonadales</taxon>
        <taxon>Hyphomonadaceae</taxon>
        <taxon>Candidatus Viadribacter</taxon>
    </lineage>
</organism>
<dbReference type="RefSeq" id="WP_066773294.1">
    <property type="nucleotide sequence ID" value="NZ_CP013244.1"/>
</dbReference>
<dbReference type="EMBL" id="CP013244">
    <property type="protein sequence ID" value="ANP47340.1"/>
    <property type="molecule type" value="Genomic_DNA"/>
</dbReference>
<feature type="compositionally biased region" description="Low complexity" evidence="1">
    <location>
        <begin position="10"/>
        <end position="42"/>
    </location>
</feature>
<dbReference type="Proteomes" id="UP000092498">
    <property type="component" value="Chromosome"/>
</dbReference>
<protein>
    <recommendedName>
        <fullName evidence="4">Flagellar assembly protein FliX</fullName>
    </recommendedName>
</protein>
<proteinExistence type="predicted"/>
<dbReference type="KEGG" id="cbot:ATE48_16160"/>
<gene>
    <name evidence="2" type="ORF">ATE48_16160</name>
</gene>
<dbReference type="InParanoid" id="A0A1B1ALD4"/>
<evidence type="ECO:0008006" key="4">
    <source>
        <dbReference type="Google" id="ProtNLM"/>
    </source>
</evidence>
<dbReference type="GO" id="GO:0044781">
    <property type="term" value="P:bacterial-type flagellum organization"/>
    <property type="evidence" value="ECO:0007669"/>
    <property type="project" value="InterPro"/>
</dbReference>
<dbReference type="AlphaFoldDB" id="A0A1B1ALD4"/>
<feature type="region of interest" description="Disordered" evidence="1">
    <location>
        <begin position="1"/>
        <end position="42"/>
    </location>
</feature>
<keyword evidence="3" id="KW-1185">Reference proteome</keyword>
<evidence type="ECO:0000313" key="2">
    <source>
        <dbReference type="EMBL" id="ANP47340.1"/>
    </source>
</evidence>
<name>A0A1B1ALD4_9PROT</name>
<sequence length="138" mass="14297">MKIEPGRNVGSSSSAGKAGKTAAPGFAPATDAPQRTAAAAPTGAVASLDSILALQGAEDPMQRRARQRRRGQEALDTLEELERGLVLGRAPGGLKARLEALHGRSEQTGDAGLDAILHEIDVRLAVEAAKLERISGKV</sequence>
<dbReference type="STRING" id="1759059.ATE48_16160"/>
<dbReference type="Pfam" id="PF10768">
    <property type="entry name" value="FliX"/>
    <property type="match status" value="1"/>
</dbReference>
<evidence type="ECO:0000313" key="3">
    <source>
        <dbReference type="Proteomes" id="UP000092498"/>
    </source>
</evidence>
<dbReference type="OrthoDB" id="8005693at2"/>
<evidence type="ECO:0000256" key="1">
    <source>
        <dbReference type="SAM" id="MobiDB-lite"/>
    </source>
</evidence>
<dbReference type="InterPro" id="IPR019704">
    <property type="entry name" value="Flagellar_assmbl_FliX_class2"/>
</dbReference>
<reference evidence="2 3" key="1">
    <citation type="submission" date="2015-11" db="EMBL/GenBank/DDBJ databases">
        <title>Whole-Genome Sequence of Candidatus Oderbacter manganicum from the National Park Lower Oder Valley, Germany.</title>
        <authorList>
            <person name="Braun B."/>
            <person name="Liere K."/>
            <person name="Szewzyk U."/>
        </authorList>
    </citation>
    <scope>NUCLEOTIDE SEQUENCE [LARGE SCALE GENOMIC DNA]</scope>
    <source>
        <strain evidence="2 3">OTSz_A_272</strain>
    </source>
</reference>
<accession>A0A1B1ALD4</accession>